<reference evidence="1 2" key="1">
    <citation type="journal article" date="2018" name="Mol. Biol. Evol.">
        <title>Broad Genomic Sampling Reveals a Smut Pathogenic Ancestry of the Fungal Clade Ustilaginomycotina.</title>
        <authorList>
            <person name="Kijpornyongpan T."/>
            <person name="Mondo S.J."/>
            <person name="Barry K."/>
            <person name="Sandor L."/>
            <person name="Lee J."/>
            <person name="Lipzen A."/>
            <person name="Pangilinan J."/>
            <person name="LaButti K."/>
            <person name="Hainaut M."/>
            <person name="Henrissat B."/>
            <person name="Grigoriev I.V."/>
            <person name="Spatafora J.W."/>
            <person name="Aime M.C."/>
        </authorList>
    </citation>
    <scope>NUCLEOTIDE SEQUENCE [LARGE SCALE GENOMIC DNA]</scope>
    <source>
        <strain evidence="1 2">MCA 4186</strain>
    </source>
</reference>
<sequence length="511" mass="57899">MTASASFLDRALYTLKELRLDLVVNWEVITTDELLALPWVHPLWGYDWPAMVLRDAAYSFRSVANFLSIADVLWYRGYEDGGYDAWRKWCFYSLPITPPSPRGIDFNYRRSRLGPANPRVFKLAAGTLKKSHWNAFWRNMHPRARELLTAAVISYGPHDDWAGTHRGVRSHDRPLRHLDAAHYLFPWRFATFAGVPLAEYTVRKGRTFLAEAGARTAIVPDWDLKGAAGTADVWQRTWTSSRALPVSPAALSDLWVCLHRRCWLSQIHLRRANYADRVEHDDKDDDALLLPETADEDDASSDIDVQEALAAGLDRLDDHDDDEDVGDEDDIVEAERLEPEAGEPVAPVPEPPRVADVISVPRQTDDEILRRDYRLGTCPMRRCAAPDSVAHGYVQCPEVRTVWLHALRVLDELAPGTFLASPFRTEDVIHAWRTPRRQDVVPHPERVALWQAVVIHVISRRRHAAIAASAQASQRKVIDLSDRDDGLNREIRHELISGLLRQLDAAVPGSC</sequence>
<dbReference type="STRING" id="58919.A0A316Z7Y6"/>
<evidence type="ECO:0000313" key="2">
    <source>
        <dbReference type="Proteomes" id="UP000245946"/>
    </source>
</evidence>
<dbReference type="EMBL" id="KZ819300">
    <property type="protein sequence ID" value="PWN96283.1"/>
    <property type="molecule type" value="Genomic_DNA"/>
</dbReference>
<dbReference type="RefSeq" id="XP_025596562.1">
    <property type="nucleotide sequence ID" value="XM_025744320.1"/>
</dbReference>
<protein>
    <submittedName>
        <fullName evidence="1">Uncharacterized protein</fullName>
    </submittedName>
</protein>
<name>A0A316Z7Y6_9BASI</name>
<keyword evidence="2" id="KW-1185">Reference proteome</keyword>
<dbReference type="Proteomes" id="UP000245946">
    <property type="component" value="Unassembled WGS sequence"/>
</dbReference>
<evidence type="ECO:0000313" key="1">
    <source>
        <dbReference type="EMBL" id="PWN96283.1"/>
    </source>
</evidence>
<dbReference type="AlphaFoldDB" id="A0A316Z7Y6"/>
<organism evidence="1 2">
    <name type="scientific">Tilletiopsis washingtonensis</name>
    <dbReference type="NCBI Taxonomy" id="58919"/>
    <lineage>
        <taxon>Eukaryota</taxon>
        <taxon>Fungi</taxon>
        <taxon>Dikarya</taxon>
        <taxon>Basidiomycota</taxon>
        <taxon>Ustilaginomycotina</taxon>
        <taxon>Exobasidiomycetes</taxon>
        <taxon>Entylomatales</taxon>
        <taxon>Entylomatales incertae sedis</taxon>
        <taxon>Tilletiopsis</taxon>
    </lineage>
</organism>
<gene>
    <name evidence="1" type="ORF">FA09DRAFT_340470</name>
</gene>
<accession>A0A316Z7Y6</accession>
<proteinExistence type="predicted"/>
<dbReference type="GeneID" id="37271864"/>